<feature type="transmembrane region" description="Helical" evidence="11">
    <location>
        <begin position="613"/>
        <end position="631"/>
    </location>
</feature>
<evidence type="ECO:0000256" key="8">
    <source>
        <dbReference type="ARBA" id="ARBA00022989"/>
    </source>
</evidence>
<evidence type="ECO:0000313" key="13">
    <source>
        <dbReference type="Proteomes" id="UP000002866"/>
    </source>
</evidence>
<keyword evidence="5" id="KW-0808">Transferase</keyword>
<dbReference type="OMA" id="YPSFDIF"/>
<evidence type="ECO:0000256" key="7">
    <source>
        <dbReference type="ARBA" id="ARBA00022824"/>
    </source>
</evidence>
<evidence type="ECO:0000313" key="12">
    <source>
        <dbReference type="EMBL" id="CCH58639.1"/>
    </source>
</evidence>
<dbReference type="PANTHER" id="PTHR23071">
    <property type="entry name" value="PHOSPHATIDYLINOSITOL GLYCAN"/>
    <property type="match status" value="1"/>
</dbReference>
<evidence type="ECO:0000256" key="1">
    <source>
        <dbReference type="ARBA" id="ARBA00004477"/>
    </source>
</evidence>
<evidence type="ECO:0000256" key="6">
    <source>
        <dbReference type="ARBA" id="ARBA00022692"/>
    </source>
</evidence>
<dbReference type="InterPro" id="IPR017850">
    <property type="entry name" value="Alkaline_phosphatase_core_sf"/>
</dbReference>
<dbReference type="GO" id="GO:0006506">
    <property type="term" value="P:GPI anchor biosynthetic process"/>
    <property type="evidence" value="ECO:0007669"/>
    <property type="project" value="UniProtKB-UniPathway"/>
</dbReference>
<evidence type="ECO:0000256" key="4">
    <source>
        <dbReference type="ARBA" id="ARBA00022502"/>
    </source>
</evidence>
<dbReference type="PANTHER" id="PTHR23071:SF1">
    <property type="entry name" value="GPI ETHANOLAMINE PHOSPHATE TRANSFERASE 3"/>
    <property type="match status" value="1"/>
</dbReference>
<dbReference type="EMBL" id="HE806316">
    <property type="protein sequence ID" value="CCH58639.1"/>
    <property type="molecule type" value="Genomic_DNA"/>
</dbReference>
<keyword evidence="10" id="KW-0325">Glycoprotein</keyword>
<dbReference type="GeneID" id="14493754"/>
<dbReference type="InterPro" id="IPR039524">
    <property type="entry name" value="PIGO/GPI13"/>
</dbReference>
<dbReference type="GO" id="GO:0005789">
    <property type="term" value="C:endoplasmic reticulum membrane"/>
    <property type="evidence" value="ECO:0007669"/>
    <property type="project" value="UniProtKB-SubCell"/>
</dbReference>
<dbReference type="FunCoup" id="I2GWY7">
    <property type="interactions" value="692"/>
</dbReference>
<feature type="transmembrane region" description="Helical" evidence="11">
    <location>
        <begin position="880"/>
        <end position="899"/>
    </location>
</feature>
<protein>
    <submittedName>
        <fullName evidence="12">Uncharacterized protein</fullName>
    </submittedName>
</protein>
<evidence type="ECO:0000256" key="3">
    <source>
        <dbReference type="ARBA" id="ARBA00008695"/>
    </source>
</evidence>
<evidence type="ECO:0000256" key="11">
    <source>
        <dbReference type="SAM" id="Phobius"/>
    </source>
</evidence>
<dbReference type="OrthoDB" id="272139at2759"/>
<accession>I2GWY7</accession>
<dbReference type="UniPathway" id="UPA00196"/>
<evidence type="ECO:0000256" key="9">
    <source>
        <dbReference type="ARBA" id="ARBA00023136"/>
    </source>
</evidence>
<feature type="transmembrane region" description="Helical" evidence="11">
    <location>
        <begin position="469"/>
        <end position="493"/>
    </location>
</feature>
<dbReference type="Proteomes" id="UP000002866">
    <property type="component" value="Chromosome 1"/>
</dbReference>
<feature type="transmembrane region" description="Helical" evidence="11">
    <location>
        <begin position="950"/>
        <end position="973"/>
    </location>
</feature>
<keyword evidence="13" id="KW-1185">Reference proteome</keyword>
<dbReference type="InParanoid" id="I2GWY7"/>
<feature type="transmembrane region" description="Helical" evidence="11">
    <location>
        <begin position="854"/>
        <end position="873"/>
    </location>
</feature>
<comment type="similarity">
    <text evidence="3">Belongs to the PIGG/PIGN/PIGO family. PIGO subfamily.</text>
</comment>
<dbReference type="CDD" id="cd16023">
    <property type="entry name" value="GPI_EPT_3"/>
    <property type="match status" value="1"/>
</dbReference>
<feature type="transmembrane region" description="Helical" evidence="11">
    <location>
        <begin position="811"/>
        <end position="834"/>
    </location>
</feature>
<evidence type="ECO:0000256" key="5">
    <source>
        <dbReference type="ARBA" id="ARBA00022679"/>
    </source>
</evidence>
<dbReference type="RefSeq" id="XP_004178158.1">
    <property type="nucleotide sequence ID" value="XM_004178110.1"/>
</dbReference>
<evidence type="ECO:0000256" key="2">
    <source>
        <dbReference type="ARBA" id="ARBA00004687"/>
    </source>
</evidence>
<feature type="transmembrane region" description="Helical" evidence="11">
    <location>
        <begin position="1030"/>
        <end position="1055"/>
    </location>
</feature>
<dbReference type="eggNOG" id="KOG2126">
    <property type="taxonomic scope" value="Eukaryota"/>
</dbReference>
<keyword evidence="4" id="KW-0337">GPI-anchor biosynthesis</keyword>
<feature type="transmembrane region" description="Helical" evidence="11">
    <location>
        <begin position="584"/>
        <end position="601"/>
    </location>
</feature>
<dbReference type="KEGG" id="tbl:TBLA_0A08500"/>
<comment type="pathway">
    <text evidence="2">Glycolipid biosynthesis; glycosylphosphatidylinositol-anchor biosynthesis.</text>
</comment>
<dbReference type="InterPro" id="IPR037675">
    <property type="entry name" value="PIG-O_N"/>
</dbReference>
<keyword evidence="7" id="KW-0256">Endoplasmic reticulum</keyword>
<feature type="transmembrane region" description="Helical" evidence="11">
    <location>
        <begin position="729"/>
        <end position="749"/>
    </location>
</feature>
<sequence>MDEKQLRQQEMLLQNGLNPNFDGNDSNFTDSPRNIADNLYKQRNRKFKKLHILYVFFIFSIAILQFISIAFFSRGFLLTRNVLDNISTDNNPNSILNDKPQFDKTVILIVDALRFNFVIPVDVDSMDYNPNYHNNIDVLYDTFKNSQDSSSVLLKFIADPPTTTMQRLKGLTTGTLPTFIDAGSNFDGSVILEDNLIKQLYLNKFWNDIYFVGDDTWDALFKPYLNQQFSRPFDSLNVWDLDTVDNGVISYFHEYLIDQSSKDQMTYKTLIGHMLGVDHVGHKYGPNHFTMKEKQLQINQFLKEIINSIDDNTLLVVMGDHGMDHTGNHGGDSVDELESTLFMYAKKKNSFTLDKDYETSYNISNFGESYKQVNQIDLVPTLSLLLDLQIPFNSLGWPIDEIAQNSQQLEMFQNITVQQLHTFKETSNLLTSDDERNLLLDELFEKNLYHDYQIQLLEVCKDLWARFDYISIAIGITFLFISLVYLIILTQLIPSIVINKLVTEFVPLIICLIFILNLIFFGTFYVFPTSASQHHPLRFLNGHFIWTSLFSTAIGIILGIMIPLLDHYSIKWLICRFFEFFGDYWTRVAGIFVILHSLLFASNSFTIWEDKIVGFFLTSFGCLTLYEFVFVPKRQSTVALLSGLYVENKKKVITNTDELDDVAAELNKKMEDPYPDSLPLSKESRILGSYHSILLIILTRLVSTITICREEQGDFCKPTFTIDNNYSPYIMGLLFIMIFLIPSLVKGYFRLSSSYQGAAPFWINGFLRCFLLMNFIYWFITSLEITVPSWSVNLFKGMDIKTMNFTLSRTLAGFSLVAANIGWLMGPLCIELGLSNNSENVNVKQASVLGYKNIYGSQFFLLVINVFMSIVVFNKPLAQLSIFAMLLQLLTILEIIDLFRLKQNIIGPVALGLLCYQQYFTTGHQATIPSIQWDMGFILSPSITFPLTHIGLFLNTFGPHIIVSLSVALLTFWRQPPSILNPQTLLARIVSSCGGLAIYNTVLCLSSFIFVTHFRRHLMVWKIFCPRYLFASASLLITQFIVVFVTIAFASGRLIRQINELFWRQ</sequence>
<feature type="transmembrane region" description="Helical" evidence="11">
    <location>
        <begin position="52"/>
        <end position="72"/>
    </location>
</feature>
<keyword evidence="9 11" id="KW-0472">Membrane</keyword>
<comment type="subcellular location">
    <subcellularLocation>
        <location evidence="1">Endoplasmic reticulum membrane</location>
        <topology evidence="1">Multi-pass membrane protein</topology>
    </subcellularLocation>
</comment>
<dbReference type="SUPFAM" id="SSF53649">
    <property type="entry name" value="Alkaline phosphatase-like"/>
    <property type="match status" value="1"/>
</dbReference>
<dbReference type="Gene3D" id="3.40.720.10">
    <property type="entry name" value="Alkaline Phosphatase, subunit A"/>
    <property type="match status" value="1"/>
</dbReference>
<dbReference type="STRING" id="1071380.I2GWY7"/>
<feature type="transmembrane region" description="Helical" evidence="11">
    <location>
        <begin position="505"/>
        <end position="527"/>
    </location>
</feature>
<organism evidence="12 13">
    <name type="scientific">Henningerozyma blattae (strain ATCC 34711 / CBS 6284 / DSM 70876 / NBRC 10599 / NRRL Y-10934 / UCD 77-7)</name>
    <name type="common">Yeast</name>
    <name type="synonym">Tetrapisispora blattae</name>
    <dbReference type="NCBI Taxonomy" id="1071380"/>
    <lineage>
        <taxon>Eukaryota</taxon>
        <taxon>Fungi</taxon>
        <taxon>Dikarya</taxon>
        <taxon>Ascomycota</taxon>
        <taxon>Saccharomycotina</taxon>
        <taxon>Saccharomycetes</taxon>
        <taxon>Saccharomycetales</taxon>
        <taxon>Saccharomycetaceae</taxon>
        <taxon>Henningerozyma</taxon>
    </lineage>
</organism>
<dbReference type="HOGENOM" id="CLU_004298_1_0_1"/>
<keyword evidence="6 11" id="KW-0812">Transmembrane</keyword>
<feature type="transmembrane region" description="Helical" evidence="11">
    <location>
        <begin position="985"/>
        <end position="1010"/>
    </location>
</feature>
<gene>
    <name evidence="12" type="primary">TBLA0A08500</name>
    <name evidence="12" type="ORF">TBLA_0A08500</name>
</gene>
<dbReference type="InterPro" id="IPR002591">
    <property type="entry name" value="Phosphodiest/P_Trfase"/>
</dbReference>
<evidence type="ECO:0000256" key="10">
    <source>
        <dbReference type="ARBA" id="ARBA00023180"/>
    </source>
</evidence>
<dbReference type="AlphaFoldDB" id="I2GWY7"/>
<proteinExistence type="inferred from homology"/>
<dbReference type="GO" id="GO:0051377">
    <property type="term" value="F:mannose-ethanolamine phosphotransferase activity"/>
    <property type="evidence" value="ECO:0007669"/>
    <property type="project" value="InterPro"/>
</dbReference>
<reference evidence="12 13" key="1">
    <citation type="journal article" date="2011" name="Proc. Natl. Acad. Sci. U.S.A.">
        <title>Evolutionary erosion of yeast sex chromosomes by mating-type switching accidents.</title>
        <authorList>
            <person name="Gordon J.L."/>
            <person name="Armisen D."/>
            <person name="Proux-Wera E."/>
            <person name="Oheigeartaigh S.S."/>
            <person name="Byrne K.P."/>
            <person name="Wolfe K.H."/>
        </authorList>
    </citation>
    <scope>NUCLEOTIDE SEQUENCE [LARGE SCALE GENOMIC DNA]</scope>
    <source>
        <strain evidence="13">ATCC 34711 / CBS 6284 / DSM 70876 / NBRC 10599 / NRRL Y-10934 / UCD 77-7</strain>
    </source>
</reference>
<keyword evidence="8 11" id="KW-1133">Transmembrane helix</keyword>
<name>I2GWY7_HENB6</name>
<dbReference type="Pfam" id="PF01663">
    <property type="entry name" value="Phosphodiest"/>
    <property type="match status" value="1"/>
</dbReference>
<feature type="transmembrane region" description="Helical" evidence="11">
    <location>
        <begin position="539"/>
        <end position="564"/>
    </location>
</feature>